<gene>
    <name evidence="3" type="ORF">NOR51B_1864</name>
</gene>
<dbReference type="PANTHER" id="PTHR43686:SF1">
    <property type="entry name" value="AMINOTRAN_5 DOMAIN-CONTAINING PROTEIN"/>
    <property type="match status" value="1"/>
</dbReference>
<dbReference type="Gene3D" id="3.90.1150.10">
    <property type="entry name" value="Aspartate Aminotransferase, domain 1"/>
    <property type="match status" value="1"/>
</dbReference>
<dbReference type="RefSeq" id="WP_009020661.1">
    <property type="nucleotide sequence ID" value="NZ_DS999411.1"/>
</dbReference>
<evidence type="ECO:0000256" key="1">
    <source>
        <dbReference type="ARBA" id="ARBA00022898"/>
    </source>
</evidence>
<keyword evidence="4" id="KW-1185">Reference proteome</keyword>
<dbReference type="OrthoDB" id="9804366at2"/>
<dbReference type="Pfam" id="PF00266">
    <property type="entry name" value="Aminotran_5"/>
    <property type="match status" value="1"/>
</dbReference>
<dbReference type="InterPro" id="IPR015424">
    <property type="entry name" value="PyrdxlP-dep_Trfase"/>
</dbReference>
<proteinExistence type="predicted"/>
<name>B8KY19_9GAMM</name>
<dbReference type="HOGENOM" id="CLU_003433_9_3_6"/>
<keyword evidence="3" id="KW-0808">Transferase</keyword>
<dbReference type="InterPro" id="IPR015422">
    <property type="entry name" value="PyrdxlP-dep_Trfase_small"/>
</dbReference>
<dbReference type="Gene3D" id="3.40.640.10">
    <property type="entry name" value="Type I PLP-dependent aspartate aminotransferase-like (Major domain)"/>
    <property type="match status" value="1"/>
</dbReference>
<keyword evidence="1" id="KW-0663">Pyridoxal phosphate</keyword>
<dbReference type="GO" id="GO:0008483">
    <property type="term" value="F:transaminase activity"/>
    <property type="evidence" value="ECO:0007669"/>
    <property type="project" value="UniProtKB-KW"/>
</dbReference>
<evidence type="ECO:0000313" key="4">
    <source>
        <dbReference type="Proteomes" id="UP000004699"/>
    </source>
</evidence>
<dbReference type="InterPro" id="IPR000192">
    <property type="entry name" value="Aminotrans_V_dom"/>
</dbReference>
<dbReference type="InterPro" id="IPR015421">
    <property type="entry name" value="PyrdxlP-dep_Trfase_major"/>
</dbReference>
<reference evidence="4" key="1">
    <citation type="journal article" date="2013" name="BMC Microbiol.">
        <title>Taxonomy and evolution of bacteriochlorophyll a-containing members of the OM60/NOR5 clade of marine gammaproteobacteria: description of Luminiphilus syltensis gen. nov., sp. nov., reclassification of Haliea rubra as Pseudohaliea rubra gen. nov., comb. nov., and emendation of Chromatocurvus halotolerans.</title>
        <authorList>
            <person name="Spring S."/>
            <person name="Riedel T."/>
            <person name="Sproer C."/>
            <person name="Yan S."/>
            <person name="Harder J."/>
            <person name="Fuchs B.M."/>
        </authorList>
    </citation>
    <scope>NUCLEOTIDE SEQUENCE [LARGE SCALE GENOMIC DNA]</scope>
    <source>
        <strain evidence="4">NOR51-B</strain>
    </source>
</reference>
<protein>
    <submittedName>
        <fullName evidence="3">Aminotransferase, class V</fullName>
    </submittedName>
</protein>
<dbReference type="AlphaFoldDB" id="B8KY19"/>
<dbReference type="eggNOG" id="COG0520">
    <property type="taxonomic scope" value="Bacteria"/>
</dbReference>
<dbReference type="STRING" id="565045.NOR51B_1864"/>
<dbReference type="SUPFAM" id="SSF53383">
    <property type="entry name" value="PLP-dependent transferases"/>
    <property type="match status" value="1"/>
</dbReference>
<sequence length="593" mass="63752">MQPTATVFLDQLPQPLKRAWRALSGRAATSVQSEGRPGPNNAAAKRVLDEVQRDIVGNRATLHTPYGERPLIYADYTASGRAVGFIEDNIRNKVLPYYANTHTEASFTGAQTNALREAARSAIRQSVNGGSADKVIFCGSGATAAINKLIDILGLRIPRELDKRYQLAASIPEDQRPVIFVGPYEHHSNELPWREAIADVVRIGLDSNGHIDQTQLAAALDAYSDRPLRIGSFSAASNVTGLRSDVVGITTLLKQAGALAFWDYAAAGPYVSIDMNHPQAAIDAVFISPHKFVGGPGTPGILVAKEQLMTNAVPAVVGGGTVSYVSPTEHRYLEDPEHREEGGTPAIVESIRAGLVFALKEQIGIDLIEAREHALVAQAFEHFAAIPEIEVLGPATQDRLGIFSLRMKHNDKDLHHGFVAALLNDLFGIQARGGCSCAGPYGHDLLNIDSDRSRALDAVVADGYECFKPGWVRVNFHYAADSDEITYVLAALKLVAEYGSRLLPSYVLDQQKGSWTHRDGAAALPIALSDLLNPGCESSDTACSLPLHDILAEAEHVLSAGAPAKHIAAAKAEHGFPTALESHRWFAIATDTL</sequence>
<organism evidence="3 4">
    <name type="scientific">Luminiphilus syltensis NOR5-1B</name>
    <dbReference type="NCBI Taxonomy" id="565045"/>
    <lineage>
        <taxon>Bacteria</taxon>
        <taxon>Pseudomonadati</taxon>
        <taxon>Pseudomonadota</taxon>
        <taxon>Gammaproteobacteria</taxon>
        <taxon>Cellvibrionales</taxon>
        <taxon>Halieaceae</taxon>
        <taxon>Luminiphilus</taxon>
    </lineage>
</organism>
<accession>B8KY19</accession>
<dbReference type="EMBL" id="DS999411">
    <property type="protein sequence ID" value="EED35916.1"/>
    <property type="molecule type" value="Genomic_DNA"/>
</dbReference>
<evidence type="ECO:0000313" key="3">
    <source>
        <dbReference type="EMBL" id="EED35916.1"/>
    </source>
</evidence>
<dbReference type="PANTHER" id="PTHR43686">
    <property type="entry name" value="SULFURTRANSFERASE-RELATED"/>
    <property type="match status" value="1"/>
</dbReference>
<evidence type="ECO:0000259" key="2">
    <source>
        <dbReference type="Pfam" id="PF00266"/>
    </source>
</evidence>
<dbReference type="Proteomes" id="UP000004699">
    <property type="component" value="Unassembled WGS sequence"/>
</dbReference>
<keyword evidence="3" id="KW-0032">Aminotransferase</keyword>
<feature type="domain" description="Aminotransferase class V" evidence="2">
    <location>
        <begin position="72"/>
        <end position="486"/>
    </location>
</feature>